<evidence type="ECO:0000259" key="3">
    <source>
        <dbReference type="PROSITE" id="PS50111"/>
    </source>
</evidence>
<keyword evidence="1 2" id="KW-0807">Transducer</keyword>
<evidence type="ECO:0000313" key="5">
    <source>
        <dbReference type="Proteomes" id="UP000225972"/>
    </source>
</evidence>
<sequence length="473" mass="51270">MKWNSFMQHDRDLAAPDTTDELGKLTKAATGLGRETVDIGGFLQDLDDRCHAQLDNLGGVKTHTNNLATVSERMVDAVKRMTTAADDAIGSIGKSTDLIAQNGQNAQDLAEWVRSVNAESTTVEEMLQAVRSSNTEISDIAWQVHILAVNAKIEAARAGPAGKGFSIVADSVSELSQKTADAADTISSTVKRLSEWMARLHQGAQTTSEKANQVLDHSSDADQALNEIQQYMGTLRDDAHGLSDETSAAQNAVHQVGDVVTSLISSVTDVATGVDEATRRCDKLVDTSENILQHAVALGGNGDDSGMITLVQDTAGRISEVFETAIKSGKISLNQMFDETYQPIANTDPQQVQTAFTRLTDNVLPAIQEPLLEADDNIVFCAAIDRNGYLPTHNKKFSQPQSSDPVWNAGNCRNRRIFDDRVGLKAGQSEAPFLLQVYRRDMGGGNFVLMKDLSAPIRIQGRHWGGFRIGYKI</sequence>
<keyword evidence="5" id="KW-1185">Reference proteome</keyword>
<evidence type="ECO:0000256" key="1">
    <source>
        <dbReference type="ARBA" id="ARBA00023224"/>
    </source>
</evidence>
<dbReference type="Proteomes" id="UP000225972">
    <property type="component" value="Unassembled WGS sequence"/>
</dbReference>
<gene>
    <name evidence="4" type="primary">mcp2_2</name>
    <name evidence="4" type="ORF">TRP8649_02591</name>
</gene>
<reference evidence="5" key="1">
    <citation type="submission" date="2017-05" db="EMBL/GenBank/DDBJ databases">
        <authorList>
            <person name="Rodrigo-Torres L."/>
            <person name="Arahal R. D."/>
            <person name="Lucena T."/>
        </authorList>
    </citation>
    <scope>NUCLEOTIDE SEQUENCE [LARGE SCALE GENOMIC DNA]</scope>
    <source>
        <strain evidence="5">CECT 8649</strain>
    </source>
</reference>
<organism evidence="4 5">
    <name type="scientific">Pelagimonas phthalicica</name>
    <dbReference type="NCBI Taxonomy" id="1037362"/>
    <lineage>
        <taxon>Bacteria</taxon>
        <taxon>Pseudomonadati</taxon>
        <taxon>Pseudomonadota</taxon>
        <taxon>Alphaproteobacteria</taxon>
        <taxon>Rhodobacterales</taxon>
        <taxon>Roseobacteraceae</taxon>
        <taxon>Pelagimonas</taxon>
    </lineage>
</organism>
<proteinExistence type="predicted"/>
<feature type="domain" description="Methyl-accepting transducer" evidence="3">
    <location>
        <begin position="28"/>
        <end position="271"/>
    </location>
</feature>
<dbReference type="Pfam" id="PF00015">
    <property type="entry name" value="MCPsignal"/>
    <property type="match status" value="1"/>
</dbReference>
<dbReference type="SUPFAM" id="SSF58104">
    <property type="entry name" value="Methyl-accepting chemotaxis protein (MCP) signaling domain"/>
    <property type="match status" value="1"/>
</dbReference>
<dbReference type="PROSITE" id="PS50111">
    <property type="entry name" value="CHEMOTAXIS_TRANSDUC_2"/>
    <property type="match status" value="1"/>
</dbReference>
<dbReference type="PANTHER" id="PTHR32089:SF112">
    <property type="entry name" value="LYSOZYME-LIKE PROTEIN-RELATED"/>
    <property type="match status" value="1"/>
</dbReference>
<protein>
    <submittedName>
        <fullName evidence="4">Methyl-accepting chemotaxis protein 2</fullName>
    </submittedName>
</protein>
<evidence type="ECO:0000256" key="2">
    <source>
        <dbReference type="PROSITE-ProRule" id="PRU00284"/>
    </source>
</evidence>
<name>A0A238JCP6_9RHOB</name>
<accession>A0A238JCP6</accession>
<dbReference type="PANTHER" id="PTHR32089">
    <property type="entry name" value="METHYL-ACCEPTING CHEMOTAXIS PROTEIN MCPB"/>
    <property type="match status" value="1"/>
</dbReference>
<dbReference type="InterPro" id="IPR004089">
    <property type="entry name" value="MCPsignal_dom"/>
</dbReference>
<dbReference type="GO" id="GO:0007165">
    <property type="term" value="P:signal transduction"/>
    <property type="evidence" value="ECO:0007669"/>
    <property type="project" value="UniProtKB-KW"/>
</dbReference>
<dbReference type="EMBL" id="FXXP01000002">
    <property type="protein sequence ID" value="SMX28470.1"/>
    <property type="molecule type" value="Genomic_DNA"/>
</dbReference>
<evidence type="ECO:0000313" key="4">
    <source>
        <dbReference type="EMBL" id="SMX28470.1"/>
    </source>
</evidence>
<dbReference type="AlphaFoldDB" id="A0A238JCP6"/>
<dbReference type="Gene3D" id="1.10.287.950">
    <property type="entry name" value="Methyl-accepting chemotaxis protein"/>
    <property type="match status" value="1"/>
</dbReference>
<dbReference type="SMART" id="SM00283">
    <property type="entry name" value="MA"/>
    <property type="match status" value="1"/>
</dbReference>
<dbReference type="GO" id="GO:0016020">
    <property type="term" value="C:membrane"/>
    <property type="evidence" value="ECO:0007669"/>
    <property type="project" value="InterPro"/>
</dbReference>